<feature type="compositionally biased region" description="Low complexity" evidence="1">
    <location>
        <begin position="260"/>
        <end position="285"/>
    </location>
</feature>
<protein>
    <submittedName>
        <fullName evidence="2">Uncharacterized protein</fullName>
    </submittedName>
</protein>
<sequence>MVVPVLLYGFDFATQQRQRFGPPWGAAFLTPKFTDESHPALKVVMRDVDKKREVKYGNNIAVLFGAMIECRRYFDHPEFWNAIARGFNTKQEIVRVTANILTEARIVHRKPDQQTSGWTSDTVRAADAWIEYLDKQWQPTLAIFRPTDGADLRRIADSFFAKMPGKMVNAANIPDHDGRPIRIEASTYRPAAVGEANGGRGLGVPALPPPGAAVTEPAVTSRLVRKRSASPVISSDIPEAKRVQHDHPSEQSRSREELQQQEPQQKPQEIQQGFTQKQQQQSQPQHEPDKASEAGSLQPSNPIQKAQQAQSLPSDEKSIDQDAETAGPPVGKPVEELTDGALRNRVGRMAKRLAVMETKPENADAVTREIKSDMKTLKDELSVIKSGISDVVESLHLFADQSRLLGEEMAGLRRQHDAAATTAATAAAATAASPQPLERETEEQKKLIDSLTQEVAQLKARIAATAAAPKQPPPPPPPPTNLRQAMAAAEEDMKRHLATVERFSERLDGSRNRAATETVADLLLTLHEGVRIAQTGQRL</sequence>
<feature type="compositionally biased region" description="Basic and acidic residues" evidence="1">
    <location>
        <begin position="238"/>
        <end position="258"/>
    </location>
</feature>
<dbReference type="AlphaFoldDB" id="A0AAN6N7G1"/>
<proteinExistence type="predicted"/>
<feature type="compositionally biased region" description="Polar residues" evidence="1">
    <location>
        <begin position="295"/>
        <end position="313"/>
    </location>
</feature>
<name>A0AAN6N7G1_9PEZI</name>
<keyword evidence="3" id="KW-1185">Reference proteome</keyword>
<evidence type="ECO:0000313" key="2">
    <source>
        <dbReference type="EMBL" id="KAK3940001.1"/>
    </source>
</evidence>
<reference evidence="3" key="1">
    <citation type="journal article" date="2023" name="Mol. Phylogenet. Evol.">
        <title>Genome-scale phylogeny and comparative genomics of the fungal order Sordariales.</title>
        <authorList>
            <person name="Hensen N."/>
            <person name="Bonometti L."/>
            <person name="Westerberg I."/>
            <person name="Brannstrom I.O."/>
            <person name="Guillou S."/>
            <person name="Cros-Aarteil S."/>
            <person name="Calhoun S."/>
            <person name="Haridas S."/>
            <person name="Kuo A."/>
            <person name="Mondo S."/>
            <person name="Pangilinan J."/>
            <person name="Riley R."/>
            <person name="LaButti K."/>
            <person name="Andreopoulos B."/>
            <person name="Lipzen A."/>
            <person name="Chen C."/>
            <person name="Yan M."/>
            <person name="Daum C."/>
            <person name="Ng V."/>
            <person name="Clum A."/>
            <person name="Steindorff A."/>
            <person name="Ohm R.A."/>
            <person name="Martin F."/>
            <person name="Silar P."/>
            <person name="Natvig D.O."/>
            <person name="Lalanne C."/>
            <person name="Gautier V."/>
            <person name="Ament-Velasquez S.L."/>
            <person name="Kruys A."/>
            <person name="Hutchinson M.I."/>
            <person name="Powell A.J."/>
            <person name="Barry K."/>
            <person name="Miller A.N."/>
            <person name="Grigoriev I.V."/>
            <person name="Debuchy R."/>
            <person name="Gladieux P."/>
            <person name="Hiltunen Thoren M."/>
            <person name="Johannesson H."/>
        </authorList>
    </citation>
    <scope>NUCLEOTIDE SEQUENCE [LARGE SCALE GENOMIC DNA]</scope>
    <source>
        <strain evidence="3">CBS 340.73</strain>
    </source>
</reference>
<feature type="region of interest" description="Disordered" evidence="1">
    <location>
        <begin position="416"/>
        <end position="445"/>
    </location>
</feature>
<dbReference type="EMBL" id="MU853802">
    <property type="protein sequence ID" value="KAK3940001.1"/>
    <property type="molecule type" value="Genomic_DNA"/>
</dbReference>
<organism evidence="2 3">
    <name type="scientific">Diplogelasinospora grovesii</name>
    <dbReference type="NCBI Taxonomy" id="303347"/>
    <lineage>
        <taxon>Eukaryota</taxon>
        <taxon>Fungi</taxon>
        <taxon>Dikarya</taxon>
        <taxon>Ascomycota</taxon>
        <taxon>Pezizomycotina</taxon>
        <taxon>Sordariomycetes</taxon>
        <taxon>Sordariomycetidae</taxon>
        <taxon>Sordariales</taxon>
        <taxon>Diplogelasinosporaceae</taxon>
        <taxon>Diplogelasinospora</taxon>
    </lineage>
</organism>
<gene>
    <name evidence="2" type="ORF">QBC46DRAFT_386418</name>
</gene>
<accession>A0AAN6N7G1</accession>
<feature type="compositionally biased region" description="Low complexity" evidence="1">
    <location>
        <begin position="418"/>
        <end position="432"/>
    </location>
</feature>
<feature type="region of interest" description="Disordered" evidence="1">
    <location>
        <begin position="217"/>
        <end position="343"/>
    </location>
</feature>
<evidence type="ECO:0000313" key="3">
    <source>
        <dbReference type="Proteomes" id="UP001303473"/>
    </source>
</evidence>
<evidence type="ECO:0000256" key="1">
    <source>
        <dbReference type="SAM" id="MobiDB-lite"/>
    </source>
</evidence>
<dbReference type="Proteomes" id="UP001303473">
    <property type="component" value="Unassembled WGS sequence"/>
</dbReference>
<comment type="caution">
    <text evidence="2">The sequence shown here is derived from an EMBL/GenBank/DDBJ whole genome shotgun (WGS) entry which is preliminary data.</text>
</comment>